<dbReference type="HOGENOM" id="CLU_3374033_0_0_6"/>
<dbReference type="EMBL" id="CP001321">
    <property type="protein sequence ID" value="ACL32180.1"/>
    <property type="molecule type" value="Genomic_DNA"/>
</dbReference>
<gene>
    <name evidence="1" type="ordered locus">HAPS_0520</name>
</gene>
<name>B8F4C8_GLAP5</name>
<dbReference type="Proteomes" id="UP000006743">
    <property type="component" value="Chromosome"/>
</dbReference>
<dbReference type="KEGG" id="hap:HAPS_0520"/>
<dbReference type="AlphaFoldDB" id="B8F4C8"/>
<evidence type="ECO:0000313" key="2">
    <source>
        <dbReference type="Proteomes" id="UP000006743"/>
    </source>
</evidence>
<accession>B8F4C8</accession>
<sequence length="37" mass="4268">MTFFGREFGVLVLIDTLSKSPLSLDFRLLFLTFIDKS</sequence>
<keyword evidence="2" id="KW-1185">Reference proteome</keyword>
<reference evidence="1 2" key="1">
    <citation type="journal article" date="2009" name="J. Bacteriol.">
        <title>Complete genome sequence of Haemophilus parasuis SH0165.</title>
        <authorList>
            <person name="Yue M."/>
            <person name="Yang F."/>
            <person name="Yang J."/>
            <person name="Bei W."/>
            <person name="Cai X."/>
            <person name="Chen L."/>
            <person name="Dong J."/>
            <person name="Zhou R."/>
            <person name="Jin M."/>
            <person name="Jin Q."/>
            <person name="Chen H."/>
        </authorList>
    </citation>
    <scope>NUCLEOTIDE SEQUENCE [LARGE SCALE GENOMIC DNA]</scope>
    <source>
        <strain evidence="1 2">SH0165</strain>
    </source>
</reference>
<proteinExistence type="predicted"/>
<protein>
    <submittedName>
        <fullName evidence="1">Uncharacterized protein</fullName>
    </submittedName>
</protein>
<organism evidence="1 2">
    <name type="scientific">Glaesserella parasuis serovar 5 (strain SH0165)</name>
    <name type="common">Haemophilus parasuis</name>
    <dbReference type="NCBI Taxonomy" id="557723"/>
    <lineage>
        <taxon>Bacteria</taxon>
        <taxon>Pseudomonadati</taxon>
        <taxon>Pseudomonadota</taxon>
        <taxon>Gammaproteobacteria</taxon>
        <taxon>Pasteurellales</taxon>
        <taxon>Pasteurellaceae</taxon>
        <taxon>Glaesserella</taxon>
    </lineage>
</organism>
<evidence type="ECO:0000313" key="1">
    <source>
        <dbReference type="EMBL" id="ACL32180.1"/>
    </source>
</evidence>